<reference evidence="3" key="1">
    <citation type="journal article" date="2019" name="Int. J. Syst. Evol. Microbiol.">
        <title>The Global Catalogue of Microorganisms (GCM) 10K type strain sequencing project: providing services to taxonomists for standard genome sequencing and annotation.</title>
        <authorList>
            <consortium name="The Broad Institute Genomics Platform"/>
            <consortium name="The Broad Institute Genome Sequencing Center for Infectious Disease"/>
            <person name="Wu L."/>
            <person name="Ma J."/>
        </authorList>
    </citation>
    <scope>NUCLEOTIDE SEQUENCE [LARGE SCALE GENOMIC DNA]</scope>
    <source>
        <strain evidence="3">CCUG 58411</strain>
    </source>
</reference>
<sequence length="125" mass="14511">MNQEEKTKLINAWISYHKNGTSTSQTNDQFWAWEMLDKFVSEQPELAWEVILGILAEDQSAVVMTNVAAGPLENLMARHGRSFVDRIDQQARKNSEFRFLLNGVWSSNIDPAILKKLTRYRKNPW</sequence>
<protein>
    <submittedName>
        <fullName evidence="2">DUF6869 domain-containing protein</fullName>
    </submittedName>
</protein>
<gene>
    <name evidence="2" type="ORF">ACFQ2T_06515</name>
</gene>
<keyword evidence="3" id="KW-1185">Reference proteome</keyword>
<feature type="domain" description="DUF6869" evidence="1">
    <location>
        <begin position="24"/>
        <end position="122"/>
    </location>
</feature>
<evidence type="ECO:0000313" key="3">
    <source>
        <dbReference type="Proteomes" id="UP001597206"/>
    </source>
</evidence>
<proteinExistence type="predicted"/>
<evidence type="ECO:0000313" key="2">
    <source>
        <dbReference type="EMBL" id="MFD1122149.1"/>
    </source>
</evidence>
<organism evidence="2 3">
    <name type="scientific">Methylophilus flavus</name>
    <dbReference type="NCBI Taxonomy" id="640084"/>
    <lineage>
        <taxon>Bacteria</taxon>
        <taxon>Pseudomonadati</taxon>
        <taxon>Pseudomonadota</taxon>
        <taxon>Betaproteobacteria</taxon>
        <taxon>Nitrosomonadales</taxon>
        <taxon>Methylophilaceae</taxon>
        <taxon>Methylophilus</taxon>
    </lineage>
</organism>
<evidence type="ECO:0000259" key="1">
    <source>
        <dbReference type="Pfam" id="PF21746"/>
    </source>
</evidence>
<accession>A0ABW3P7W7</accession>
<dbReference type="Proteomes" id="UP001597206">
    <property type="component" value="Unassembled WGS sequence"/>
</dbReference>
<dbReference type="InterPro" id="IPR049221">
    <property type="entry name" value="DUF6869"/>
</dbReference>
<dbReference type="Pfam" id="PF21746">
    <property type="entry name" value="DUF6869"/>
    <property type="match status" value="1"/>
</dbReference>
<dbReference type="EMBL" id="JBHTLN010000001">
    <property type="protein sequence ID" value="MFD1122149.1"/>
    <property type="molecule type" value="Genomic_DNA"/>
</dbReference>
<comment type="caution">
    <text evidence="2">The sequence shown here is derived from an EMBL/GenBank/DDBJ whole genome shotgun (WGS) entry which is preliminary data.</text>
</comment>
<name>A0ABW3P7W7_9PROT</name>
<dbReference type="RefSeq" id="WP_379032102.1">
    <property type="nucleotide sequence ID" value="NZ_JBHTLN010000001.1"/>
</dbReference>